<protein>
    <recommendedName>
        <fullName evidence="3">NAD-dependent epimerase/dehydratase family protein</fullName>
    </recommendedName>
</protein>
<dbReference type="EMBL" id="CP043329">
    <property type="protein sequence ID" value="QEK52204.1"/>
    <property type="molecule type" value="Genomic_DNA"/>
</dbReference>
<name>A0A5C0VMI4_9SPHI</name>
<keyword evidence="2" id="KW-1185">Reference proteome</keyword>
<gene>
    <name evidence="1" type="ORF">FYC62_11585</name>
</gene>
<dbReference type="Proteomes" id="UP000323653">
    <property type="component" value="Chromosome"/>
</dbReference>
<organism evidence="1 2">
    <name type="scientific">Pedobacter aquae</name>
    <dbReference type="NCBI Taxonomy" id="2605747"/>
    <lineage>
        <taxon>Bacteria</taxon>
        <taxon>Pseudomonadati</taxon>
        <taxon>Bacteroidota</taxon>
        <taxon>Sphingobacteriia</taxon>
        <taxon>Sphingobacteriales</taxon>
        <taxon>Sphingobacteriaceae</taxon>
        <taxon>Pedobacter</taxon>
    </lineage>
</organism>
<dbReference type="AlphaFoldDB" id="A0A5C0VMI4"/>
<evidence type="ECO:0000313" key="1">
    <source>
        <dbReference type="EMBL" id="QEK52204.1"/>
    </source>
</evidence>
<evidence type="ECO:0008006" key="3">
    <source>
        <dbReference type="Google" id="ProtNLM"/>
    </source>
</evidence>
<proteinExistence type="predicted"/>
<sequence length="59" mass="6602">MKLTITGTFGLNGQNLIPYLADYEICKLSLRDVPNQEIYLDSTEATIHLAAKAYDLKNV</sequence>
<dbReference type="RefSeq" id="WP_149075023.1">
    <property type="nucleotide sequence ID" value="NZ_CP043329.1"/>
</dbReference>
<evidence type="ECO:0000313" key="2">
    <source>
        <dbReference type="Proteomes" id="UP000323653"/>
    </source>
</evidence>
<accession>A0A5C0VMI4</accession>
<reference evidence="1 2" key="1">
    <citation type="submission" date="2019-08" db="EMBL/GenBank/DDBJ databases">
        <title>Pedobacter sp. nov., isolated from Han river, South Korea.</title>
        <authorList>
            <person name="Lee D.-H."/>
            <person name="Kim Y.-S."/>
            <person name="Hwang E.-M."/>
            <person name="Le Tran T.C."/>
            <person name="Cha C.-J."/>
        </authorList>
    </citation>
    <scope>NUCLEOTIDE SEQUENCE [LARGE SCALE GENOMIC DNA]</scope>
    <source>
        <strain evidence="1 2">CJ43</strain>
    </source>
</reference>
<dbReference type="KEGG" id="pej:FYC62_11585"/>